<gene>
    <name evidence="2" type="ORF">EU96_1374</name>
</gene>
<dbReference type="RefSeq" id="WP_032526996.1">
    <property type="nucleotide sequence ID" value="NZ_CP138951.1"/>
</dbReference>
<proteinExistence type="predicted"/>
<dbReference type="Gene3D" id="3.30.700.10">
    <property type="entry name" value="Glycoprotein, Type 4 Pilin"/>
    <property type="match status" value="1"/>
</dbReference>
<sequence>MKKINFQFSQRNYHSTNAFTIVELLIVSALIGFIASISIPSSLRWVYQINQDSYLNELASFFRLIRRETRRWGGTCSVKLTTISPGSEGKGFSVNCIGLNNTSRNNVITAIPNINKTVFQEVSTEFDITPKGQISLNNNQNAFVVIVGGRHNQYTASQQPKCLVIQSPAGTVRTGIYSNRINYYSNKVGSKFNYSLRENICISN</sequence>
<evidence type="ECO:0000313" key="2">
    <source>
        <dbReference type="EMBL" id="KGF97660.1"/>
    </source>
</evidence>
<protein>
    <recommendedName>
        <fullName evidence="4">Prepilin-type N-terminal cleavage/methylation domain-containing protein</fullName>
    </recommendedName>
</protein>
<dbReference type="eggNOG" id="ENOG5030Q89">
    <property type="taxonomic scope" value="Bacteria"/>
</dbReference>
<dbReference type="STRING" id="74545.EU96_1374"/>
<dbReference type="SUPFAM" id="SSF54523">
    <property type="entry name" value="Pili subunits"/>
    <property type="match status" value="1"/>
</dbReference>
<keyword evidence="1" id="KW-0472">Membrane</keyword>
<organism evidence="2 3">
    <name type="scientific">Prochlorococcus marinus str. MIT 9302</name>
    <dbReference type="NCBI Taxonomy" id="74545"/>
    <lineage>
        <taxon>Bacteria</taxon>
        <taxon>Bacillati</taxon>
        <taxon>Cyanobacteriota</taxon>
        <taxon>Cyanophyceae</taxon>
        <taxon>Synechococcales</taxon>
        <taxon>Prochlorococcaceae</taxon>
        <taxon>Prochlorococcus</taxon>
    </lineage>
</organism>
<dbReference type="Proteomes" id="UP000030445">
    <property type="component" value="Unassembled WGS sequence"/>
</dbReference>
<dbReference type="AlphaFoldDB" id="A0A0A2A7V8"/>
<accession>A0A0A2A7V8</accession>
<comment type="caution">
    <text evidence="2">The sequence shown here is derived from an EMBL/GenBank/DDBJ whole genome shotgun (WGS) entry which is preliminary data.</text>
</comment>
<dbReference type="EMBL" id="JNAM01000010">
    <property type="protein sequence ID" value="KGF97660.1"/>
    <property type="molecule type" value="Genomic_DNA"/>
</dbReference>
<name>A0A0A2A7V8_PROMR</name>
<feature type="transmembrane region" description="Helical" evidence="1">
    <location>
        <begin position="21"/>
        <end position="47"/>
    </location>
</feature>
<keyword evidence="1" id="KW-0812">Transmembrane</keyword>
<reference evidence="3" key="1">
    <citation type="journal article" date="2014" name="Sci. Data">
        <title>Genomes of diverse isolates of the marine cyanobacterium Prochlorococcus.</title>
        <authorList>
            <person name="Biller S."/>
            <person name="Berube P."/>
            <person name="Thompson J."/>
            <person name="Kelly L."/>
            <person name="Roggensack S."/>
            <person name="Awad L."/>
            <person name="Roache-Johnson K."/>
            <person name="Ding H."/>
            <person name="Giovannoni S.J."/>
            <person name="Moore L.R."/>
            <person name="Chisholm S.W."/>
        </authorList>
    </citation>
    <scope>NUCLEOTIDE SEQUENCE [LARGE SCALE GENOMIC DNA]</scope>
    <source>
        <strain evidence="3">MIT 9302</strain>
    </source>
</reference>
<evidence type="ECO:0000256" key="1">
    <source>
        <dbReference type="SAM" id="Phobius"/>
    </source>
</evidence>
<evidence type="ECO:0008006" key="4">
    <source>
        <dbReference type="Google" id="ProtNLM"/>
    </source>
</evidence>
<evidence type="ECO:0000313" key="3">
    <source>
        <dbReference type="Proteomes" id="UP000030445"/>
    </source>
</evidence>
<dbReference type="OrthoDB" id="9890095at2"/>
<keyword evidence="1" id="KW-1133">Transmembrane helix</keyword>
<dbReference type="InterPro" id="IPR045584">
    <property type="entry name" value="Pilin-like"/>
</dbReference>